<dbReference type="EMBL" id="JAMXLR010000015">
    <property type="protein sequence ID" value="MCO6042977.1"/>
    <property type="molecule type" value="Genomic_DNA"/>
</dbReference>
<keyword evidence="1" id="KW-0812">Transmembrane</keyword>
<evidence type="ECO:0000313" key="4">
    <source>
        <dbReference type="EMBL" id="MCO6042977.1"/>
    </source>
</evidence>
<feature type="domain" description="Zinc-ribbon" evidence="3">
    <location>
        <begin position="3"/>
        <end position="23"/>
    </location>
</feature>
<dbReference type="Pfam" id="PF03703">
    <property type="entry name" value="bPH_2"/>
    <property type="match status" value="1"/>
</dbReference>
<evidence type="ECO:0000256" key="1">
    <source>
        <dbReference type="SAM" id="Phobius"/>
    </source>
</evidence>
<evidence type="ECO:0000313" key="5">
    <source>
        <dbReference type="Proteomes" id="UP001155241"/>
    </source>
</evidence>
<reference evidence="4" key="1">
    <citation type="submission" date="2022-06" db="EMBL/GenBank/DDBJ databases">
        <title>Aeoliella straminimaris, a novel planctomycete from sediments.</title>
        <authorList>
            <person name="Vitorino I.R."/>
            <person name="Lage O.M."/>
        </authorList>
    </citation>
    <scope>NUCLEOTIDE SEQUENCE</scope>
    <source>
        <strain evidence="4">ICT_H6.2</strain>
    </source>
</reference>
<dbReference type="Proteomes" id="UP001155241">
    <property type="component" value="Unassembled WGS sequence"/>
</dbReference>
<evidence type="ECO:0000259" key="2">
    <source>
        <dbReference type="Pfam" id="PF03703"/>
    </source>
</evidence>
<feature type="transmembrane region" description="Helical" evidence="1">
    <location>
        <begin position="109"/>
        <end position="127"/>
    </location>
</feature>
<dbReference type="InterPro" id="IPR005182">
    <property type="entry name" value="YdbS-like_PH"/>
</dbReference>
<dbReference type="RefSeq" id="WP_252851077.1">
    <property type="nucleotide sequence ID" value="NZ_JAMXLR010000015.1"/>
</dbReference>
<dbReference type="PANTHER" id="PTHR37938:SF1">
    <property type="entry name" value="BLL0215 PROTEIN"/>
    <property type="match status" value="1"/>
</dbReference>
<protein>
    <submittedName>
        <fullName evidence="4">PH domain-containing protein</fullName>
    </submittedName>
</protein>
<feature type="domain" description="YdbS-like PH" evidence="2">
    <location>
        <begin position="127"/>
        <end position="206"/>
    </location>
</feature>
<name>A0A9X2F666_9BACT</name>
<dbReference type="Pfam" id="PF13240">
    <property type="entry name" value="Zn_Ribbon_1"/>
    <property type="match status" value="1"/>
</dbReference>
<keyword evidence="1" id="KW-1133">Transmembrane helix</keyword>
<feature type="transmembrane region" description="Helical" evidence="1">
    <location>
        <begin position="82"/>
        <end position="103"/>
    </location>
</feature>
<organism evidence="4 5">
    <name type="scientific">Aeoliella straminimaris</name>
    <dbReference type="NCBI Taxonomy" id="2954799"/>
    <lineage>
        <taxon>Bacteria</taxon>
        <taxon>Pseudomonadati</taxon>
        <taxon>Planctomycetota</taxon>
        <taxon>Planctomycetia</taxon>
        <taxon>Pirellulales</taxon>
        <taxon>Lacipirellulaceae</taxon>
        <taxon>Aeoliella</taxon>
    </lineage>
</organism>
<evidence type="ECO:0000259" key="3">
    <source>
        <dbReference type="Pfam" id="PF13240"/>
    </source>
</evidence>
<proteinExistence type="predicted"/>
<dbReference type="InterPro" id="IPR026870">
    <property type="entry name" value="Zinc_ribbon_dom"/>
</dbReference>
<accession>A0A9X2F666</accession>
<keyword evidence="1" id="KW-0472">Membrane</keyword>
<sequence length="224" mass="25367">MNCPNCASEIENDAAFCQHCGARIADDHSQAEQAENDAEFPIPPTGTDATSKFQRAVAARQGDDDHVEDDVWNGCYSPKAMVGWWIAAGVITVVALVVGLMYFGDYIGWLLLALVIGWAALGGRYAYRRFGMHYYLTNQRFIHEVGILWRRIERIELIDIDDVTFRQGPIERMFNVGTIHISSSDKTDPEMDVPGIEDVRRVADLIDDLRRKERRRRGLHIEAV</sequence>
<keyword evidence="5" id="KW-1185">Reference proteome</keyword>
<dbReference type="PANTHER" id="PTHR37938">
    <property type="entry name" value="BLL0215 PROTEIN"/>
    <property type="match status" value="1"/>
</dbReference>
<dbReference type="AlphaFoldDB" id="A0A9X2F666"/>
<comment type="caution">
    <text evidence="4">The sequence shown here is derived from an EMBL/GenBank/DDBJ whole genome shotgun (WGS) entry which is preliminary data.</text>
</comment>
<gene>
    <name evidence="4" type="ORF">NG895_03565</name>
</gene>